<dbReference type="AlphaFoldDB" id="A0AAV8E9E5"/>
<dbReference type="InterPro" id="IPR000742">
    <property type="entry name" value="EGF"/>
</dbReference>
<dbReference type="Gene3D" id="2.10.25.10">
    <property type="entry name" value="Laminin"/>
    <property type="match status" value="1"/>
</dbReference>
<dbReference type="Gene3D" id="1.10.510.10">
    <property type="entry name" value="Transferase(Phosphotransferase) domain 1"/>
    <property type="match status" value="1"/>
</dbReference>
<feature type="domain" description="EGF-like calcium-binding" evidence="4">
    <location>
        <begin position="302"/>
        <end position="342"/>
    </location>
</feature>
<evidence type="ECO:0000259" key="5">
    <source>
        <dbReference type="SMART" id="SM00181"/>
    </source>
</evidence>
<feature type="signal peptide" evidence="3">
    <location>
        <begin position="1"/>
        <end position="24"/>
    </location>
</feature>
<evidence type="ECO:0000313" key="6">
    <source>
        <dbReference type="EMBL" id="KAJ4778055.1"/>
    </source>
</evidence>
<dbReference type="SUPFAM" id="SSF56112">
    <property type="entry name" value="Protein kinase-like (PK-like)"/>
    <property type="match status" value="1"/>
</dbReference>
<keyword evidence="2" id="KW-0812">Transmembrane</keyword>
<dbReference type="GO" id="GO:0016301">
    <property type="term" value="F:kinase activity"/>
    <property type="evidence" value="ECO:0007669"/>
    <property type="project" value="UniProtKB-KW"/>
</dbReference>
<proteinExistence type="predicted"/>
<feature type="transmembrane region" description="Helical" evidence="2">
    <location>
        <begin position="349"/>
        <end position="372"/>
    </location>
</feature>
<keyword evidence="2" id="KW-1133">Transmembrane helix</keyword>
<keyword evidence="6" id="KW-0808">Transferase</keyword>
<protein>
    <submittedName>
        <fullName evidence="6">Wall-associated kinase family protein</fullName>
    </submittedName>
</protein>
<keyword evidence="6" id="KW-0418">Kinase</keyword>
<evidence type="ECO:0000313" key="7">
    <source>
        <dbReference type="Proteomes" id="UP001140206"/>
    </source>
</evidence>
<reference evidence="6" key="1">
    <citation type="submission" date="2022-08" db="EMBL/GenBank/DDBJ databases">
        <authorList>
            <person name="Marques A."/>
        </authorList>
    </citation>
    <scope>NUCLEOTIDE SEQUENCE</scope>
    <source>
        <strain evidence="6">RhyPub2mFocal</strain>
        <tissue evidence="6">Leaves</tissue>
    </source>
</reference>
<dbReference type="PANTHER" id="PTHR33491">
    <property type="entry name" value="OSJNBA0016N04.9 PROTEIN"/>
    <property type="match status" value="1"/>
</dbReference>
<keyword evidence="7" id="KW-1185">Reference proteome</keyword>
<accession>A0AAV8E9E5</accession>
<sequence>MLPQLQLKLFLLFHLVIIPSICLAEQLDDYVLDGDITYCGLNVTAPFSYSDNLHGLQVICDFEQKSGAKITLGRSNFTLLEISREGGYIRVMGKTTTWRCNQHAERPGQVTQVQYLADHDLNLNLEGTPFTFSHSHNKLTVLGCDAFIMLENFITKGSSGCVSFCPNNGTIKDGKCMGARCCQASIPPDLKSFNVTPYSIKNLTASSLTGISGCTQFFVGEMDPSQFKSKYVVEDGEVSSWPVVLEWAIGNESCAMAMGKPGYACLAGENSSCYDVKSGKGYRCNCKDGFEGNPYVLGGCQDVDECSSPNKNNCTWKCQNFNGGSQCLCPPGTKEDGRGHCERSESLEIVLALSLVLLTILFGGGILTYWGLKKRKIVKIRQSFGVVLMEMLTGQMPVSLWKSDMERNLASHFVGSLRKGRLCEVIDGQLVDQVGPLHLFAIADLASRCVELKGEERPTMYEVAVELNALRRLLKNQCAMLPLDKEQPYFRRPLTIYEGNSKEALPQTSLIAPLVEAK</sequence>
<keyword evidence="2" id="KW-0472">Membrane</keyword>
<comment type="caution">
    <text evidence="6">The sequence shown here is derived from an EMBL/GenBank/DDBJ whole genome shotgun (WGS) entry which is preliminary data.</text>
</comment>
<evidence type="ECO:0000256" key="3">
    <source>
        <dbReference type="SAM" id="SignalP"/>
    </source>
</evidence>
<organism evidence="6 7">
    <name type="scientific">Rhynchospora pubera</name>
    <dbReference type="NCBI Taxonomy" id="906938"/>
    <lineage>
        <taxon>Eukaryota</taxon>
        <taxon>Viridiplantae</taxon>
        <taxon>Streptophyta</taxon>
        <taxon>Embryophyta</taxon>
        <taxon>Tracheophyta</taxon>
        <taxon>Spermatophyta</taxon>
        <taxon>Magnoliopsida</taxon>
        <taxon>Liliopsida</taxon>
        <taxon>Poales</taxon>
        <taxon>Cyperaceae</taxon>
        <taxon>Cyperoideae</taxon>
        <taxon>Rhynchosporeae</taxon>
        <taxon>Rhynchospora</taxon>
    </lineage>
</organism>
<evidence type="ECO:0000256" key="1">
    <source>
        <dbReference type="ARBA" id="ARBA00023157"/>
    </source>
</evidence>
<keyword evidence="1" id="KW-1015">Disulfide bond</keyword>
<feature type="chain" id="PRO_5043899919" evidence="3">
    <location>
        <begin position="25"/>
        <end position="518"/>
    </location>
</feature>
<evidence type="ECO:0000259" key="4">
    <source>
        <dbReference type="SMART" id="SM00179"/>
    </source>
</evidence>
<evidence type="ECO:0000256" key="2">
    <source>
        <dbReference type="SAM" id="Phobius"/>
    </source>
</evidence>
<dbReference type="GO" id="GO:0005509">
    <property type="term" value="F:calcium ion binding"/>
    <property type="evidence" value="ECO:0007669"/>
    <property type="project" value="InterPro"/>
</dbReference>
<dbReference type="InterPro" id="IPR009030">
    <property type="entry name" value="Growth_fac_rcpt_cys_sf"/>
</dbReference>
<dbReference type="SMART" id="SM00179">
    <property type="entry name" value="EGF_CA"/>
    <property type="match status" value="1"/>
</dbReference>
<dbReference type="Proteomes" id="UP001140206">
    <property type="component" value="Chromosome 3"/>
</dbReference>
<feature type="domain" description="EGF-like" evidence="5">
    <location>
        <begin position="305"/>
        <end position="342"/>
    </location>
</feature>
<dbReference type="CDD" id="cd00054">
    <property type="entry name" value="EGF_CA"/>
    <property type="match status" value="1"/>
</dbReference>
<dbReference type="SMART" id="SM00181">
    <property type="entry name" value="EGF"/>
    <property type="match status" value="2"/>
</dbReference>
<dbReference type="InterPro" id="IPR011009">
    <property type="entry name" value="Kinase-like_dom_sf"/>
</dbReference>
<name>A0AAV8E9E5_9POAL</name>
<feature type="domain" description="EGF-like" evidence="5">
    <location>
        <begin position="253"/>
        <end position="301"/>
    </location>
</feature>
<dbReference type="SUPFAM" id="SSF57184">
    <property type="entry name" value="Growth factor receptor domain"/>
    <property type="match status" value="1"/>
</dbReference>
<dbReference type="InterPro" id="IPR001881">
    <property type="entry name" value="EGF-like_Ca-bd_dom"/>
</dbReference>
<keyword evidence="3" id="KW-0732">Signal</keyword>
<gene>
    <name evidence="6" type="ORF">LUZ62_062312</name>
</gene>
<dbReference type="EMBL" id="JAMFTS010000003">
    <property type="protein sequence ID" value="KAJ4778055.1"/>
    <property type="molecule type" value="Genomic_DNA"/>
</dbReference>